<dbReference type="Proteomes" id="UP001470230">
    <property type="component" value="Unassembled WGS sequence"/>
</dbReference>
<comment type="caution">
    <text evidence="2">The sequence shown here is derived from an EMBL/GenBank/DDBJ whole genome shotgun (WGS) entry which is preliminary data.</text>
</comment>
<evidence type="ECO:0000256" key="1">
    <source>
        <dbReference type="SAM" id="MobiDB-lite"/>
    </source>
</evidence>
<accession>A0ABR2L7I7</accession>
<dbReference type="InterPro" id="IPR032922">
    <property type="entry name" value="SON"/>
</dbReference>
<keyword evidence="3" id="KW-1185">Reference proteome</keyword>
<dbReference type="PANTHER" id="PTHR46528">
    <property type="entry name" value="PROTEIN SON"/>
    <property type="match status" value="1"/>
</dbReference>
<gene>
    <name evidence="2" type="ORF">M9Y10_001635</name>
</gene>
<proteinExistence type="predicted"/>
<feature type="region of interest" description="Disordered" evidence="1">
    <location>
        <begin position="1792"/>
        <end position="1898"/>
    </location>
</feature>
<reference evidence="2 3" key="1">
    <citation type="submission" date="2024-04" db="EMBL/GenBank/DDBJ databases">
        <title>Tritrichomonas musculus Genome.</title>
        <authorList>
            <person name="Alves-Ferreira E."/>
            <person name="Grigg M."/>
            <person name="Lorenzi H."/>
            <person name="Galac M."/>
        </authorList>
    </citation>
    <scope>NUCLEOTIDE SEQUENCE [LARGE SCALE GENOMIC DNA]</scope>
    <source>
        <strain evidence="2 3">EAF2021</strain>
    </source>
</reference>
<sequence length="2077" mass="246283">MFYTDQELTTEQQYNSFKLDFSNKPRIFDPIPTKKTKPVNSIDSVEKERDSVMHKMYVSNVGNRLREMDVPMDVDCQRWAWELMQNAKDSIAIPDSIIKKDKVDIQLFLKDDEVIFMHNGLPFNGKAYLALLYKYSDGKSNNAESTGRFGTGFLTTHSLSKIVNVEGDIFIIHEDLTNFKGTIFDLKENIAGFEVTMYRDGSTPDELISGIQRMEKEKKFYIGEPSGWTTYKYILKTKRNHESSELGFQNFKDNIAQTMLFNSKFGIVQLTYKNLFTTTIQRINTEVVNDVSIVTFQLQNESITNRKFIIKTIIEHSDELSIRFGQERNLRLSCCIELTENNELFYDTKSPCLFCSLPLVGSESHEMPITLNSDDFEPNTERQGILLDGSDKKQDKDCLSDVGINRLILKRSIPLFESIVKHCSEKQYKSLHILTRGLKEIPKVARDFDPNWYKKNVMIPYRSVLLKYSIVYTDVGIKKIDEVFIPIYPFGKSIEYKKEYHFFTQTFFGIVPRFEESIEWSNRIWNELPNLVNVTRLLNAFREKERSNEIKNSFIKFVWNNHRDLLYKIPVLFNQNNEFVEYTDEFADGLNVQEDAVDLMEELNIQWKKNHLNKCITSINLPVIHDHKYAMSTIKQIKSPMKNYIITRYVIKNNEKREKMFMFSKEFFPKKFQQYGKPVESYKAESLDSDLWDASDQQLFEDMMSIIEEKRNINKVTIPNLVEFIDFVRKYYQDPNVFDERCLIPAKSGNLHKLKQLFEEKNIPKLLINDANKYLNYDINDEMKDPTFSCITAPKEFNLINLMTIVNKKLSSNSLITDEKKLQMSLTILSFLPEEEGDLKNYQSHLQEAAKKLDFQVSSNENISNQTKFFWEQANLVIIQTIEYAISKCNNSQTFKSRFNIQIDEYLNNFVDLLHPDKIKLIPNQEGIFCLRTEISNDINIPDSIKQVFKVLNEDLKPKLKMKTVDIKCNKNESIDTIIGKMNEFLKNAEKEKQQIAASMIIDLLPSDQAIICQQKNIQTLYHNLTNNPSNISQINCSNEAFWIPANKIIINYYQHLIEKSQCMKNLELKTRITDFQYIELLNAFHSYLQIDEIALIPNYYGHFKKKNELYVLHLPAEIFKAIKKYLKIDLFVNFIDQRVKIEVNEYSIFNTAKIINNNFFQANEKSQFLLSKQIIRFIPKRGELSEKLRNLLNIANAFDDTNLNPFEVEQCDNLYSYAQAIVIKYINQKIEKCKSLDGLKTYFPDPILFLNTNKQILDTKYKIVPDQTGNFHKIDELYQDCGIYDELKQILFHKINLYEKLIHKEITAFHSDKTWNNDSTLEYINIYASDIAHEMIYIFPEDENEKQQQLFNLYTSFNEKSKEPIMLKLPTHFWEKTNGFIIDGIVKCIESKKNLLEISEKEDKAIEILKTLYEFRSPMNSKYQKINMIPNQLGELKCYNDLYKEECCIPDDFKDVLTNYFSFDIRSMLQDSRLSIKVEKSLSVDSSKVSKVIKEGFMINIPEKTLIERSEKFIIFQPLEENAKIQKFVNCYKGICKMSFDPISISTSNSHLWDVPIKVLTKIMTDTLIADETIQNCCRRISKNENEVFHLLNEFYYFEKEAPIYPNMLGKFCYQSKVFTPIEIDDMILDIYALLNPKDDFRKQLIHPKINATFSKKRLNEIAVKIDEEIKKIMNDKHRKNDEKVIQGCKLLIYQWMKENSSKNDLLPYVIKEKMNIIVDIIIDENKRSALKDILDKSPERFPELIFDAILLEQKQKEEKERKRKEDEENERIRRQNLERRQRLLEMERQRRLQRQRQREENERQRQREENERQRQREENERQRQREENERQRQREENERQRQREENERQRQREENERQRQREENERQRQREENERQRQLQRQREENERQRQPNFNVHNFAVGQFTQPITVIPYRKKVMNQVESSLRRIFTNVNSDEQNKNAYYCSFVNENEDYLDDFHVVTLFSDSNKNIQLNNIEVELASEFLSLFVIIVAPIESEYHESNFINEIKIIANIGYDLEGYDIVKHFGSLISINDDDFSLKLNDNYHLLIKEKYINNHCISFNDWESELKELMHQI</sequence>
<feature type="compositionally biased region" description="Basic and acidic residues" evidence="1">
    <location>
        <begin position="1792"/>
        <end position="1892"/>
    </location>
</feature>
<evidence type="ECO:0008006" key="4">
    <source>
        <dbReference type="Google" id="ProtNLM"/>
    </source>
</evidence>
<evidence type="ECO:0000313" key="3">
    <source>
        <dbReference type="Proteomes" id="UP001470230"/>
    </source>
</evidence>
<protein>
    <recommendedName>
        <fullName evidence="4">Protein NO VEIN C-terminal domain-containing protein</fullName>
    </recommendedName>
</protein>
<evidence type="ECO:0000313" key="2">
    <source>
        <dbReference type="EMBL" id="KAK8899321.1"/>
    </source>
</evidence>
<dbReference type="PANTHER" id="PTHR46528:SF1">
    <property type="entry name" value="PROTEIN SON"/>
    <property type="match status" value="1"/>
</dbReference>
<dbReference type="EMBL" id="JAPFFF010000001">
    <property type="protein sequence ID" value="KAK8899321.1"/>
    <property type="molecule type" value="Genomic_DNA"/>
</dbReference>
<dbReference type="NCBIfam" id="NF047352">
    <property type="entry name" value="P_loop_sacsin"/>
    <property type="match status" value="1"/>
</dbReference>
<organism evidence="2 3">
    <name type="scientific">Tritrichomonas musculus</name>
    <dbReference type="NCBI Taxonomy" id="1915356"/>
    <lineage>
        <taxon>Eukaryota</taxon>
        <taxon>Metamonada</taxon>
        <taxon>Parabasalia</taxon>
        <taxon>Tritrichomonadida</taxon>
        <taxon>Tritrichomonadidae</taxon>
        <taxon>Tritrichomonas</taxon>
    </lineage>
</organism>
<name>A0ABR2L7I7_9EUKA</name>